<dbReference type="SUPFAM" id="SSF54211">
    <property type="entry name" value="Ribosomal protein S5 domain 2-like"/>
    <property type="match status" value="1"/>
</dbReference>
<protein>
    <recommendedName>
        <fullName evidence="7 8">Ribonuclease P protein component</fullName>
        <shortName evidence="7">RNase P protein</shortName>
        <shortName evidence="7">RNaseP protein</shortName>
        <ecNumber evidence="7 8">3.1.26.5</ecNumber>
    </recommendedName>
    <alternativeName>
        <fullName evidence="7">Protein C5</fullName>
    </alternativeName>
</protein>
<dbReference type="InterPro" id="IPR020568">
    <property type="entry name" value="Ribosomal_Su5_D2-typ_SF"/>
</dbReference>
<keyword evidence="5 7" id="KW-0378">Hydrolase</keyword>
<evidence type="ECO:0000256" key="8">
    <source>
        <dbReference type="NCBIfam" id="TIGR00188"/>
    </source>
</evidence>
<keyword evidence="4 7" id="KW-0255">Endonuclease</keyword>
<evidence type="ECO:0000256" key="2">
    <source>
        <dbReference type="ARBA" id="ARBA00022694"/>
    </source>
</evidence>
<proteinExistence type="inferred from homology"/>
<dbReference type="InterPro" id="IPR014721">
    <property type="entry name" value="Ribsml_uS5_D2-typ_fold_subgr"/>
</dbReference>
<dbReference type="FunFam" id="3.30.230.10:FF:000021">
    <property type="entry name" value="Ribonuclease P protein component"/>
    <property type="match status" value="1"/>
</dbReference>
<dbReference type="HAMAP" id="MF_00227">
    <property type="entry name" value="RNase_P"/>
    <property type="match status" value="1"/>
</dbReference>
<sequence>MKKEYRIKKESDFRDIMSERQSFANRHLVIYIRQKEQPHFKVGLSVGKKVGNAVMRNHVKRLLRLSLKQMTGEINPNLEFVLIARPAIKHLSYEEVQKNVRHVLKLAGVIEEKKNEGA</sequence>
<comment type="similarity">
    <text evidence="7">Belongs to the RnpA family.</text>
</comment>
<dbReference type="Proteomes" id="UP000298615">
    <property type="component" value="Chromosome"/>
</dbReference>
<evidence type="ECO:0000256" key="3">
    <source>
        <dbReference type="ARBA" id="ARBA00022722"/>
    </source>
</evidence>
<dbReference type="AlphaFoldDB" id="A0A4D7CXV2"/>
<evidence type="ECO:0000313" key="9">
    <source>
        <dbReference type="EMBL" id="QCI87307.1"/>
    </source>
</evidence>
<dbReference type="PANTHER" id="PTHR33992">
    <property type="entry name" value="RIBONUCLEASE P PROTEIN COMPONENT"/>
    <property type="match status" value="1"/>
</dbReference>
<comment type="function">
    <text evidence="1 7">RNaseP catalyzes the removal of the 5'-leader sequence from pre-tRNA to produce the mature 5'-terminus. It can also cleave other RNA substrates such as 4.5S RNA. The protein component plays an auxiliary but essential role in vivo by binding to the 5'-leader sequence and broadening the substrate specificity of the ribozyme.</text>
</comment>
<gene>
    <name evidence="7 9" type="primary">rnpA</name>
    <name evidence="9" type="ORF">FA707_10420</name>
</gene>
<evidence type="ECO:0000256" key="6">
    <source>
        <dbReference type="ARBA" id="ARBA00022884"/>
    </source>
</evidence>
<reference evidence="9 10" key="1">
    <citation type="submission" date="2019-04" db="EMBL/GenBank/DDBJ databases">
        <title>Vagococcus sp. nov., isolated from faeces of yaks (Bos grunniens).</title>
        <authorList>
            <person name="Ge Y."/>
        </authorList>
    </citation>
    <scope>NUCLEOTIDE SEQUENCE [LARGE SCALE GENOMIC DNA]</scope>
    <source>
        <strain evidence="9 10">MN-17</strain>
    </source>
</reference>
<dbReference type="EMBL" id="CP039712">
    <property type="protein sequence ID" value="QCI87307.1"/>
    <property type="molecule type" value="Genomic_DNA"/>
</dbReference>
<dbReference type="OrthoDB" id="9810867at2"/>
<evidence type="ECO:0000256" key="7">
    <source>
        <dbReference type="HAMAP-Rule" id="MF_00227"/>
    </source>
</evidence>
<evidence type="ECO:0000256" key="1">
    <source>
        <dbReference type="ARBA" id="ARBA00002663"/>
    </source>
</evidence>
<keyword evidence="10" id="KW-1185">Reference proteome</keyword>
<name>A0A4D7CXV2_9ENTE</name>
<dbReference type="GO" id="GO:0001682">
    <property type="term" value="P:tRNA 5'-leader removal"/>
    <property type="evidence" value="ECO:0007669"/>
    <property type="project" value="UniProtKB-UniRule"/>
</dbReference>
<evidence type="ECO:0000256" key="4">
    <source>
        <dbReference type="ARBA" id="ARBA00022759"/>
    </source>
</evidence>
<dbReference type="RefSeq" id="WP_136954129.1">
    <property type="nucleotide sequence ID" value="NZ_CP039712.1"/>
</dbReference>
<dbReference type="GO" id="GO:0042781">
    <property type="term" value="F:3'-tRNA processing endoribonuclease activity"/>
    <property type="evidence" value="ECO:0007669"/>
    <property type="project" value="TreeGrafter"/>
</dbReference>
<organism evidence="9 10">
    <name type="scientific">Vagococcus zengguangii</name>
    <dbReference type="NCBI Taxonomy" id="2571750"/>
    <lineage>
        <taxon>Bacteria</taxon>
        <taxon>Bacillati</taxon>
        <taxon>Bacillota</taxon>
        <taxon>Bacilli</taxon>
        <taxon>Lactobacillales</taxon>
        <taxon>Enterococcaceae</taxon>
        <taxon>Vagococcus</taxon>
    </lineage>
</organism>
<dbReference type="GO" id="GO:0004526">
    <property type="term" value="F:ribonuclease P activity"/>
    <property type="evidence" value="ECO:0007669"/>
    <property type="project" value="UniProtKB-UniRule"/>
</dbReference>
<evidence type="ECO:0000256" key="5">
    <source>
        <dbReference type="ARBA" id="ARBA00022801"/>
    </source>
</evidence>
<dbReference type="GO" id="GO:0030677">
    <property type="term" value="C:ribonuclease P complex"/>
    <property type="evidence" value="ECO:0007669"/>
    <property type="project" value="TreeGrafter"/>
</dbReference>
<dbReference type="InterPro" id="IPR000100">
    <property type="entry name" value="RNase_P"/>
</dbReference>
<dbReference type="KEGG" id="vao:FA707_10420"/>
<comment type="catalytic activity">
    <reaction evidence="7">
        <text>Endonucleolytic cleavage of RNA, removing 5'-extranucleotides from tRNA precursor.</text>
        <dbReference type="EC" id="3.1.26.5"/>
    </reaction>
</comment>
<evidence type="ECO:0000313" key="10">
    <source>
        <dbReference type="Proteomes" id="UP000298615"/>
    </source>
</evidence>
<dbReference type="EC" id="3.1.26.5" evidence="7 8"/>
<keyword evidence="2 7" id="KW-0819">tRNA processing</keyword>
<comment type="subunit">
    <text evidence="7">Consists of a catalytic RNA component (M1 or rnpB) and a protein subunit.</text>
</comment>
<dbReference type="Gene3D" id="3.30.230.10">
    <property type="match status" value="1"/>
</dbReference>
<dbReference type="PANTHER" id="PTHR33992:SF1">
    <property type="entry name" value="RIBONUCLEASE P PROTEIN COMPONENT"/>
    <property type="match status" value="1"/>
</dbReference>
<keyword evidence="3 7" id="KW-0540">Nuclease</keyword>
<keyword evidence="6 7" id="KW-0694">RNA-binding</keyword>
<accession>A0A4D7CXV2</accession>
<dbReference type="Pfam" id="PF00825">
    <property type="entry name" value="Ribonuclease_P"/>
    <property type="match status" value="1"/>
</dbReference>
<dbReference type="NCBIfam" id="TIGR00188">
    <property type="entry name" value="rnpA"/>
    <property type="match status" value="1"/>
</dbReference>
<dbReference type="GO" id="GO:0000049">
    <property type="term" value="F:tRNA binding"/>
    <property type="evidence" value="ECO:0007669"/>
    <property type="project" value="UniProtKB-UniRule"/>
</dbReference>